<keyword evidence="12" id="KW-0969">Cilium</keyword>
<keyword evidence="5" id="KW-1003">Cell membrane</keyword>
<comment type="caution">
    <text evidence="12">The sequence shown here is derived from an EMBL/GenBank/DDBJ whole genome shotgun (WGS) entry which is preliminary data.</text>
</comment>
<dbReference type="PANTHER" id="PTHR30034:SF6">
    <property type="entry name" value="YOP PROTEINS TRANSLOCATION PROTEIN Q"/>
    <property type="match status" value="1"/>
</dbReference>
<protein>
    <recommendedName>
        <fullName evidence="4 10">Flagellar motor switch protein FliM</fullName>
    </recommendedName>
</protein>
<evidence type="ECO:0000256" key="6">
    <source>
        <dbReference type="ARBA" id="ARBA00022500"/>
    </source>
</evidence>
<evidence type="ECO:0000313" key="12">
    <source>
        <dbReference type="EMBL" id="HCE16265.1"/>
    </source>
</evidence>
<dbReference type="PRINTS" id="PR00955">
    <property type="entry name" value="FLGMOTORFLIM"/>
</dbReference>
<dbReference type="InterPro" id="IPR036429">
    <property type="entry name" value="SpoA-like_sf"/>
</dbReference>
<accession>A0A3D1JDK2</accession>
<gene>
    <name evidence="12" type="primary">fliM</name>
    <name evidence="12" type="ORF">DEQ80_00260</name>
</gene>
<evidence type="ECO:0000256" key="10">
    <source>
        <dbReference type="NCBIfam" id="TIGR01397"/>
    </source>
</evidence>
<evidence type="ECO:0000313" key="13">
    <source>
        <dbReference type="Proteomes" id="UP000264141"/>
    </source>
</evidence>
<dbReference type="Gene3D" id="2.30.330.10">
    <property type="entry name" value="SpoA-like"/>
    <property type="match status" value="1"/>
</dbReference>
<evidence type="ECO:0000256" key="2">
    <source>
        <dbReference type="ARBA" id="ARBA00004202"/>
    </source>
</evidence>
<dbReference type="InterPro" id="IPR001543">
    <property type="entry name" value="FliN-like_C"/>
</dbReference>
<dbReference type="GO" id="GO:0003774">
    <property type="term" value="F:cytoskeletal motor activity"/>
    <property type="evidence" value="ECO:0007669"/>
    <property type="project" value="InterPro"/>
</dbReference>
<dbReference type="GO" id="GO:0005886">
    <property type="term" value="C:plasma membrane"/>
    <property type="evidence" value="ECO:0007669"/>
    <property type="project" value="UniProtKB-SubCell"/>
</dbReference>
<comment type="subcellular location">
    <subcellularLocation>
        <location evidence="1">Bacterial flagellum basal body</location>
    </subcellularLocation>
    <subcellularLocation>
        <location evidence="2">Cell membrane</location>
        <topology evidence="2">Peripheral membrane protein</topology>
    </subcellularLocation>
</comment>
<dbReference type="PIRSF" id="PIRSF002888">
    <property type="entry name" value="FliM"/>
    <property type="match status" value="1"/>
</dbReference>
<evidence type="ECO:0000256" key="9">
    <source>
        <dbReference type="ARBA" id="ARBA00023143"/>
    </source>
</evidence>
<dbReference type="STRING" id="229919.GCA_001050195_02763"/>
<keyword evidence="8" id="KW-0472">Membrane</keyword>
<keyword evidence="12" id="KW-0966">Cell projection</keyword>
<dbReference type="Pfam" id="PF01052">
    <property type="entry name" value="FliMN_C"/>
    <property type="match status" value="1"/>
</dbReference>
<dbReference type="AlphaFoldDB" id="A0A3D1JDK2"/>
<dbReference type="GO" id="GO:0050918">
    <property type="term" value="P:positive chemotaxis"/>
    <property type="evidence" value="ECO:0007669"/>
    <property type="project" value="TreeGrafter"/>
</dbReference>
<dbReference type="NCBIfam" id="TIGR01397">
    <property type="entry name" value="fliM_switch"/>
    <property type="match status" value="1"/>
</dbReference>
<feature type="domain" description="Flagellar motor switch protein FliN-like C-terminal" evidence="11">
    <location>
        <begin position="267"/>
        <end position="336"/>
    </location>
</feature>
<evidence type="ECO:0000256" key="4">
    <source>
        <dbReference type="ARBA" id="ARBA00021898"/>
    </source>
</evidence>
<evidence type="ECO:0000256" key="5">
    <source>
        <dbReference type="ARBA" id="ARBA00022475"/>
    </source>
</evidence>
<keyword evidence="7" id="KW-0283">Flagellar rotation</keyword>
<dbReference type="CDD" id="cd17908">
    <property type="entry name" value="FliM"/>
    <property type="match status" value="1"/>
</dbReference>
<keyword evidence="12" id="KW-0282">Flagellum</keyword>
<reference evidence="12 13" key="1">
    <citation type="journal article" date="2018" name="Nat. Biotechnol.">
        <title>A standardized bacterial taxonomy based on genome phylogeny substantially revises the tree of life.</title>
        <authorList>
            <person name="Parks D.H."/>
            <person name="Chuvochina M."/>
            <person name="Waite D.W."/>
            <person name="Rinke C."/>
            <person name="Skarshewski A."/>
            <person name="Chaumeil P.A."/>
            <person name="Hugenholtz P."/>
        </authorList>
    </citation>
    <scope>NUCLEOTIDE SEQUENCE [LARGE SCALE GENOMIC DNA]</scope>
    <source>
        <strain evidence="12">UBA8781</strain>
    </source>
</reference>
<sequence length="346" mass="38332">MLSQSEIDALLAGAIELDQKDGSETVNLAELINQTGAPKPEETKGKKITAYNFWSPDRFSKEQMRAVELVHEDLTERLTTSLPTFLRTTARPRLVHTEQGRFHDFIKDFPPNSLFHMLNLAPLPGQMVITLSPNISIMILEQRLGGKIEGASTERPLTEIDQSLLRGLVEHMIGDIKAAWSKVVNVEPTLEDSTTNQHWVQMVMGNERVMLLTFELQIQGVTGTMSMFIPFTTLKPIANVLNPHIWIAGRKSLQVDPSARQAAMASVSRVMLPIRVILGNASLSLREVVELQVGDVIQLDTGLRDQLVVLVSGKKQFTGKVGRSGNHLAVQVTGVIRDSSESQQED</sequence>
<dbReference type="SUPFAM" id="SSF103039">
    <property type="entry name" value="CheC-like"/>
    <property type="match status" value="1"/>
</dbReference>
<dbReference type="GO" id="GO:0071978">
    <property type="term" value="P:bacterial-type flagellum-dependent swarming motility"/>
    <property type="evidence" value="ECO:0007669"/>
    <property type="project" value="TreeGrafter"/>
</dbReference>
<dbReference type="SUPFAM" id="SSF101801">
    <property type="entry name" value="Surface presentation of antigens (SPOA)"/>
    <property type="match status" value="1"/>
</dbReference>
<dbReference type="GO" id="GO:0009425">
    <property type="term" value="C:bacterial-type flagellum basal body"/>
    <property type="evidence" value="ECO:0007669"/>
    <property type="project" value="UniProtKB-SubCell"/>
</dbReference>
<dbReference type="Proteomes" id="UP000264141">
    <property type="component" value="Unassembled WGS sequence"/>
</dbReference>
<keyword evidence="9" id="KW-0975">Bacterial flagellum</keyword>
<name>A0A3D1JDK2_9CHLR</name>
<dbReference type="Pfam" id="PF02154">
    <property type="entry name" value="FliM"/>
    <property type="match status" value="1"/>
</dbReference>
<dbReference type="RefSeq" id="WP_062195038.1">
    <property type="nucleotide sequence ID" value="NZ_DF967965.1"/>
</dbReference>
<dbReference type="InterPro" id="IPR028976">
    <property type="entry name" value="CheC-like_sf"/>
</dbReference>
<evidence type="ECO:0000256" key="3">
    <source>
        <dbReference type="ARBA" id="ARBA00011049"/>
    </source>
</evidence>
<evidence type="ECO:0000256" key="1">
    <source>
        <dbReference type="ARBA" id="ARBA00004117"/>
    </source>
</evidence>
<organism evidence="12 13">
    <name type="scientific">Anaerolinea thermolimosa</name>
    <dbReference type="NCBI Taxonomy" id="229919"/>
    <lineage>
        <taxon>Bacteria</taxon>
        <taxon>Bacillati</taxon>
        <taxon>Chloroflexota</taxon>
        <taxon>Anaerolineae</taxon>
        <taxon>Anaerolineales</taxon>
        <taxon>Anaerolineaceae</taxon>
        <taxon>Anaerolinea</taxon>
    </lineage>
</organism>
<evidence type="ECO:0000259" key="11">
    <source>
        <dbReference type="Pfam" id="PF01052"/>
    </source>
</evidence>
<keyword evidence="6" id="KW-0145">Chemotaxis</keyword>
<comment type="similarity">
    <text evidence="3">Belongs to the FliM family.</text>
</comment>
<dbReference type="Gene3D" id="3.40.1550.10">
    <property type="entry name" value="CheC-like"/>
    <property type="match status" value="1"/>
</dbReference>
<dbReference type="PANTHER" id="PTHR30034">
    <property type="entry name" value="FLAGELLAR MOTOR SWITCH PROTEIN FLIM"/>
    <property type="match status" value="1"/>
</dbReference>
<proteinExistence type="inferred from homology"/>
<evidence type="ECO:0000256" key="8">
    <source>
        <dbReference type="ARBA" id="ARBA00023136"/>
    </source>
</evidence>
<evidence type="ECO:0000256" key="7">
    <source>
        <dbReference type="ARBA" id="ARBA00022779"/>
    </source>
</evidence>
<dbReference type="InterPro" id="IPR001689">
    <property type="entry name" value="Flag_FliM"/>
</dbReference>
<dbReference type="OrthoDB" id="9806941at2"/>
<dbReference type="EMBL" id="DPBP01000002">
    <property type="protein sequence ID" value="HCE16265.1"/>
    <property type="molecule type" value="Genomic_DNA"/>
</dbReference>